<dbReference type="GO" id="GO:0051698">
    <property type="term" value="F:saccharopine oxidase activity"/>
    <property type="evidence" value="ECO:0007669"/>
    <property type="project" value="TreeGrafter"/>
</dbReference>
<organism evidence="8 9">
    <name type="scientific">Sphaerulina musiva (strain SO2202)</name>
    <name type="common">Poplar stem canker fungus</name>
    <name type="synonym">Septoria musiva</name>
    <dbReference type="NCBI Taxonomy" id="692275"/>
    <lineage>
        <taxon>Eukaryota</taxon>
        <taxon>Fungi</taxon>
        <taxon>Dikarya</taxon>
        <taxon>Ascomycota</taxon>
        <taxon>Pezizomycotina</taxon>
        <taxon>Dothideomycetes</taxon>
        <taxon>Dothideomycetidae</taxon>
        <taxon>Mycosphaerellales</taxon>
        <taxon>Mycosphaerellaceae</taxon>
        <taxon>Sphaerulina</taxon>
    </lineage>
</organism>
<dbReference type="Gene3D" id="3.50.50.60">
    <property type="entry name" value="FAD/NAD(P)-binding domain"/>
    <property type="match status" value="1"/>
</dbReference>
<gene>
    <name evidence="8" type="ORF">SEPMUDRAFT_152663</name>
</gene>
<comment type="similarity">
    <text evidence="2">Belongs to the MSOX/MTOX family.</text>
</comment>
<evidence type="ECO:0000256" key="5">
    <source>
        <dbReference type="ARBA" id="ARBA00023002"/>
    </source>
</evidence>
<reference evidence="8 9" key="1">
    <citation type="journal article" date="2012" name="PLoS Pathog.">
        <title>Diverse lifestyles and strategies of plant pathogenesis encoded in the genomes of eighteen Dothideomycetes fungi.</title>
        <authorList>
            <person name="Ohm R.A."/>
            <person name="Feau N."/>
            <person name="Henrissat B."/>
            <person name="Schoch C.L."/>
            <person name="Horwitz B.A."/>
            <person name="Barry K.W."/>
            <person name="Condon B.J."/>
            <person name="Copeland A.C."/>
            <person name="Dhillon B."/>
            <person name="Glaser F."/>
            <person name="Hesse C.N."/>
            <person name="Kosti I."/>
            <person name="LaButti K."/>
            <person name="Lindquist E.A."/>
            <person name="Lucas S."/>
            <person name="Salamov A.A."/>
            <person name="Bradshaw R.E."/>
            <person name="Ciuffetti L."/>
            <person name="Hamelin R.C."/>
            <person name="Kema G.H.J."/>
            <person name="Lawrence C."/>
            <person name="Scott J.A."/>
            <person name="Spatafora J.W."/>
            <person name="Turgeon B.G."/>
            <person name="de Wit P.J.G.M."/>
            <person name="Zhong S."/>
            <person name="Goodwin S.B."/>
            <person name="Grigoriev I.V."/>
        </authorList>
    </citation>
    <scope>NUCLEOTIDE SEQUENCE [LARGE SCALE GENOMIC DNA]</scope>
    <source>
        <strain evidence="8 9">SO2202</strain>
    </source>
</reference>
<dbReference type="HOGENOM" id="CLU_007884_0_2_1"/>
<dbReference type="InterPro" id="IPR036188">
    <property type="entry name" value="FAD/NAD-bd_sf"/>
</dbReference>
<evidence type="ECO:0000259" key="7">
    <source>
        <dbReference type="Pfam" id="PF01266"/>
    </source>
</evidence>
<dbReference type="GO" id="GO:0008115">
    <property type="term" value="F:sarcosine oxidase activity"/>
    <property type="evidence" value="ECO:0007669"/>
    <property type="project" value="TreeGrafter"/>
</dbReference>
<dbReference type="PANTHER" id="PTHR10961">
    <property type="entry name" value="PEROXISOMAL SARCOSINE OXIDASE"/>
    <property type="match status" value="1"/>
</dbReference>
<accession>N1QJH7</accession>
<dbReference type="eggNOG" id="KOG2820">
    <property type="taxonomic scope" value="Eukaryota"/>
</dbReference>
<dbReference type="Pfam" id="PF01266">
    <property type="entry name" value="DAO"/>
    <property type="match status" value="1"/>
</dbReference>
<keyword evidence="4" id="KW-0274">FAD</keyword>
<dbReference type="SUPFAM" id="SSF51905">
    <property type="entry name" value="FAD/NAD(P)-binding domain"/>
    <property type="match status" value="1"/>
</dbReference>
<dbReference type="OrthoDB" id="2219495at2759"/>
<keyword evidence="5" id="KW-0560">Oxidoreductase</keyword>
<evidence type="ECO:0000313" key="8">
    <source>
        <dbReference type="EMBL" id="EMF16442.1"/>
    </source>
</evidence>
<evidence type="ECO:0000256" key="3">
    <source>
        <dbReference type="ARBA" id="ARBA00022630"/>
    </source>
</evidence>
<protein>
    <submittedName>
        <fullName evidence="8">FAD/NAD(P)-binding domain-containing protein</fullName>
    </submittedName>
</protein>
<sequence length="439" mass="48795">MTMTPSKPEQSILIVGAGVFGASTAYHLALQYEDTSKITVIDRTLPSPEPAASTDINKIIRADYSSAFYAELAYEAIEAWANWPELKDYYHRTGWVMLDTEDSDMVDQIRQVFKNRGFDPTEDIPLDKLNDHWKGILKGTNLQGFDKAYWNPEAGWCDASAATASIMNAAISKGVKYVVGEVDQILLDESKVTGIRTTEGEDLTADTIVLATGAWTSSLLSPIEDILSIAEPDRVERQLTAAGVSVAHYKMSSEEMTQLSDMPVVVYAEHGEVIPPPQETQLLKFTNAHTIKNTIVTPSGSHISVPPPNRDQHLVPEVLKKEAIEIMSAKVMPTFTASGARDVAYWRLCWDSYTPTQDWLLCRAPHARLGNLFLATGGSFHSYKFLPIVGKYMVNVLSGKGNGEVKDRAWEWKKRMDGDEKTRGAHESTAPRRELRDLE</sequence>
<evidence type="ECO:0000256" key="1">
    <source>
        <dbReference type="ARBA" id="ARBA00001974"/>
    </source>
</evidence>
<dbReference type="STRING" id="692275.N1QJH7"/>
<dbReference type="InterPro" id="IPR045170">
    <property type="entry name" value="MTOX"/>
</dbReference>
<dbReference type="Gene3D" id="3.30.9.10">
    <property type="entry name" value="D-Amino Acid Oxidase, subunit A, domain 2"/>
    <property type="match status" value="1"/>
</dbReference>
<dbReference type="Proteomes" id="UP000016931">
    <property type="component" value="Unassembled WGS sequence"/>
</dbReference>
<feature type="region of interest" description="Disordered" evidence="6">
    <location>
        <begin position="415"/>
        <end position="439"/>
    </location>
</feature>
<evidence type="ECO:0000256" key="2">
    <source>
        <dbReference type="ARBA" id="ARBA00010989"/>
    </source>
</evidence>
<evidence type="ECO:0000256" key="6">
    <source>
        <dbReference type="SAM" id="MobiDB-lite"/>
    </source>
</evidence>
<dbReference type="OMA" id="NEAIHFW"/>
<dbReference type="InterPro" id="IPR006076">
    <property type="entry name" value="FAD-dep_OxRdtase"/>
</dbReference>
<evidence type="ECO:0000256" key="4">
    <source>
        <dbReference type="ARBA" id="ARBA00022827"/>
    </source>
</evidence>
<keyword evidence="9" id="KW-1185">Reference proteome</keyword>
<comment type="cofactor">
    <cofactor evidence="1">
        <name>FAD</name>
        <dbReference type="ChEBI" id="CHEBI:57692"/>
    </cofactor>
</comment>
<name>N1QJH7_SPHMS</name>
<dbReference type="RefSeq" id="XP_016764563.1">
    <property type="nucleotide sequence ID" value="XM_016907479.1"/>
</dbReference>
<proteinExistence type="inferred from homology"/>
<keyword evidence="3" id="KW-0285">Flavoprotein</keyword>
<dbReference type="GeneID" id="27904616"/>
<dbReference type="AlphaFoldDB" id="N1QJH7"/>
<feature type="domain" description="FAD dependent oxidoreductase" evidence="7">
    <location>
        <begin position="12"/>
        <end position="394"/>
    </location>
</feature>
<dbReference type="EMBL" id="KB456260">
    <property type="protein sequence ID" value="EMF16442.1"/>
    <property type="molecule type" value="Genomic_DNA"/>
</dbReference>
<dbReference type="PANTHER" id="PTHR10961:SF37">
    <property type="entry name" value="FAD DEPENDENT OXIDOREDUCTASE DOMAIN-CONTAINING PROTEIN"/>
    <property type="match status" value="1"/>
</dbReference>
<evidence type="ECO:0000313" key="9">
    <source>
        <dbReference type="Proteomes" id="UP000016931"/>
    </source>
</evidence>
<dbReference type="GO" id="GO:0050660">
    <property type="term" value="F:flavin adenine dinucleotide binding"/>
    <property type="evidence" value="ECO:0007669"/>
    <property type="project" value="InterPro"/>
</dbReference>